<protein>
    <submittedName>
        <fullName evidence="1">UPF0716 protein FxsA</fullName>
    </submittedName>
</protein>
<proteinExistence type="predicted"/>
<evidence type="ECO:0000313" key="1">
    <source>
        <dbReference type="EMBL" id="SDD21484.1"/>
    </source>
</evidence>
<dbReference type="Proteomes" id="UP000199034">
    <property type="component" value="Unassembled WGS sequence"/>
</dbReference>
<keyword evidence="2" id="KW-1185">Reference proteome</keyword>
<dbReference type="InterPro" id="IPR007313">
    <property type="entry name" value="FxsA"/>
</dbReference>
<dbReference type="STRING" id="1045774.SAMN05421872_106321"/>
<name>A0A1G6SXX9_9ACTN</name>
<evidence type="ECO:0000313" key="2">
    <source>
        <dbReference type="Proteomes" id="UP000199034"/>
    </source>
</evidence>
<dbReference type="PANTHER" id="PTHR35335">
    <property type="entry name" value="UPF0716 PROTEIN FXSA"/>
    <property type="match status" value="1"/>
</dbReference>
<organism evidence="1 2">
    <name type="scientific">Nocardioides lianchengensis</name>
    <dbReference type="NCBI Taxonomy" id="1045774"/>
    <lineage>
        <taxon>Bacteria</taxon>
        <taxon>Bacillati</taxon>
        <taxon>Actinomycetota</taxon>
        <taxon>Actinomycetes</taxon>
        <taxon>Propionibacteriales</taxon>
        <taxon>Nocardioidaceae</taxon>
        <taxon>Nocardioides</taxon>
    </lineage>
</organism>
<dbReference type="Pfam" id="PF04186">
    <property type="entry name" value="FxsA"/>
    <property type="match status" value="1"/>
</dbReference>
<gene>
    <name evidence="1" type="ORF">SAMN05421872_106321</name>
</gene>
<dbReference type="RefSeq" id="WP_090856534.1">
    <property type="nucleotide sequence ID" value="NZ_FMZM01000006.1"/>
</dbReference>
<sequence length="154" mass="16775">MSPRRRSTRWVLFVLFVVVPLAEIYVLIQVGQVIGPWWTILLLVLDSIFGTWLIRREGGRAFAALRSALESGRMPARELADGGLILVGGTLMLSPGFVTDAFGILLILPFTRPAFRGLLTRVVTARLVAAPRNARRPGPGPDGSVVRGEVVDDS</sequence>
<dbReference type="NCBIfam" id="NF008528">
    <property type="entry name" value="PRK11463.1-2"/>
    <property type="match status" value="1"/>
</dbReference>
<dbReference type="AlphaFoldDB" id="A0A1G6SXX9"/>
<reference evidence="1 2" key="1">
    <citation type="submission" date="2016-10" db="EMBL/GenBank/DDBJ databases">
        <authorList>
            <person name="de Groot N.N."/>
        </authorList>
    </citation>
    <scope>NUCLEOTIDE SEQUENCE [LARGE SCALE GENOMIC DNA]</scope>
    <source>
        <strain evidence="1 2">CGMCC 4.6858</strain>
    </source>
</reference>
<dbReference type="EMBL" id="FMZM01000006">
    <property type="protein sequence ID" value="SDD21484.1"/>
    <property type="molecule type" value="Genomic_DNA"/>
</dbReference>
<dbReference type="GO" id="GO:0016020">
    <property type="term" value="C:membrane"/>
    <property type="evidence" value="ECO:0007669"/>
    <property type="project" value="InterPro"/>
</dbReference>
<dbReference type="OrthoDB" id="9792788at2"/>
<accession>A0A1G6SXX9</accession>
<dbReference type="PANTHER" id="PTHR35335:SF1">
    <property type="entry name" value="UPF0716 PROTEIN FXSA"/>
    <property type="match status" value="1"/>
</dbReference>